<dbReference type="Pfam" id="PF06699">
    <property type="entry name" value="PIG-F"/>
    <property type="match status" value="1"/>
</dbReference>
<feature type="compositionally biased region" description="Polar residues" evidence="8">
    <location>
        <begin position="291"/>
        <end position="300"/>
    </location>
</feature>
<evidence type="ECO:0000256" key="1">
    <source>
        <dbReference type="ARBA" id="ARBA00004477"/>
    </source>
</evidence>
<dbReference type="GO" id="GO:0005789">
    <property type="term" value="C:endoplasmic reticulum membrane"/>
    <property type="evidence" value="ECO:0007669"/>
    <property type="project" value="UniProtKB-SubCell"/>
</dbReference>
<keyword evidence="5" id="KW-0256">Endoplasmic reticulum</keyword>
<evidence type="ECO:0000256" key="7">
    <source>
        <dbReference type="ARBA" id="ARBA00023136"/>
    </source>
</evidence>
<feature type="transmembrane region" description="Helical" evidence="9">
    <location>
        <begin position="42"/>
        <end position="63"/>
    </location>
</feature>
<evidence type="ECO:0000256" key="2">
    <source>
        <dbReference type="ARBA" id="ARBA00004687"/>
    </source>
</evidence>
<keyword evidence="11" id="KW-1185">Reference proteome</keyword>
<dbReference type="UniPathway" id="UPA00196"/>
<evidence type="ECO:0000256" key="5">
    <source>
        <dbReference type="ARBA" id="ARBA00022824"/>
    </source>
</evidence>
<organism evidence="10 11">
    <name type="scientific">Hucho hucho</name>
    <name type="common">huchen</name>
    <dbReference type="NCBI Taxonomy" id="62062"/>
    <lineage>
        <taxon>Eukaryota</taxon>
        <taxon>Metazoa</taxon>
        <taxon>Chordata</taxon>
        <taxon>Craniata</taxon>
        <taxon>Vertebrata</taxon>
        <taxon>Euteleostomi</taxon>
        <taxon>Actinopterygii</taxon>
        <taxon>Neopterygii</taxon>
        <taxon>Teleostei</taxon>
        <taxon>Protacanthopterygii</taxon>
        <taxon>Salmoniformes</taxon>
        <taxon>Salmonidae</taxon>
        <taxon>Salmoninae</taxon>
        <taxon>Hucho</taxon>
    </lineage>
</organism>
<accession>A0A4W5KUI7</accession>
<dbReference type="Proteomes" id="UP000314982">
    <property type="component" value="Unassembled WGS sequence"/>
</dbReference>
<keyword evidence="4 9" id="KW-0812">Transmembrane</keyword>
<feature type="transmembrane region" description="Helical" evidence="9">
    <location>
        <begin position="12"/>
        <end position="30"/>
    </location>
</feature>
<keyword evidence="7 9" id="KW-0472">Membrane</keyword>
<protein>
    <submittedName>
        <fullName evidence="10">Phosphatidylinositol glycan anchor biosynthesis, class F</fullName>
    </submittedName>
</protein>
<dbReference type="AlphaFoldDB" id="A0A4W5KUI7"/>
<name>A0A4W5KUI7_9TELE</name>
<evidence type="ECO:0000256" key="6">
    <source>
        <dbReference type="ARBA" id="ARBA00022989"/>
    </source>
</evidence>
<dbReference type="GO" id="GO:0006506">
    <property type="term" value="P:GPI anchor biosynthetic process"/>
    <property type="evidence" value="ECO:0007669"/>
    <property type="project" value="UniProtKB-UniPathway"/>
</dbReference>
<evidence type="ECO:0000256" key="4">
    <source>
        <dbReference type="ARBA" id="ARBA00022692"/>
    </source>
</evidence>
<comment type="pathway">
    <text evidence="2">Glycolipid biosynthesis; glycosylphosphatidylinositol-anchor biosynthesis.</text>
</comment>
<evidence type="ECO:0000313" key="10">
    <source>
        <dbReference type="Ensembl" id="ENSHHUP00000021013.1"/>
    </source>
</evidence>
<sequence length="315" mass="34275">MWDEEIRHIASSHAIMASGVFMATVVPAVLVPGFSLYGTHLLWQYSVAGVVAVVNISLFWLLGVSNPTKKHTITYKVSRLVRSCLYLLLSCLFFHTVLVLYGAPLLESALETFSLAVLLTSLTTLRFVCVLGPNVQAWIRVFSRHGYYLYLRLPQTLSVSLFQSHISLFSYSLSNYFFLSIFSLSLTDSLSVLYVYCETVSTTTSQASQCQCFVCVKCVYVYLCDLYQGHVGVGHLSTDGGRLQCCGSLAGSLPYPFGLGPTLAGVACVLQSGRSDWLPDWSSPPPGYTGTGNTSPTRASDGQDRGGGGSECGWV</sequence>
<comment type="subcellular location">
    <subcellularLocation>
        <location evidence="1">Endoplasmic reticulum membrane</location>
        <topology evidence="1">Multi-pass membrane protein</topology>
    </subcellularLocation>
</comment>
<dbReference type="STRING" id="62062.ENSHHUP00000021013"/>
<feature type="transmembrane region" description="Helical" evidence="9">
    <location>
        <begin position="84"/>
        <end position="103"/>
    </location>
</feature>
<dbReference type="GeneTree" id="ENSGT00390000016617"/>
<proteinExistence type="predicted"/>
<evidence type="ECO:0000256" key="3">
    <source>
        <dbReference type="ARBA" id="ARBA00022502"/>
    </source>
</evidence>
<feature type="region of interest" description="Disordered" evidence="8">
    <location>
        <begin position="279"/>
        <end position="315"/>
    </location>
</feature>
<feature type="compositionally biased region" description="Gly residues" evidence="8">
    <location>
        <begin position="305"/>
        <end position="315"/>
    </location>
</feature>
<evidence type="ECO:0000313" key="11">
    <source>
        <dbReference type="Proteomes" id="UP000314982"/>
    </source>
</evidence>
<reference evidence="10" key="2">
    <citation type="submission" date="2025-08" db="UniProtKB">
        <authorList>
            <consortium name="Ensembl"/>
        </authorList>
    </citation>
    <scope>IDENTIFICATION</scope>
</reference>
<reference evidence="10" key="3">
    <citation type="submission" date="2025-09" db="UniProtKB">
        <authorList>
            <consortium name="Ensembl"/>
        </authorList>
    </citation>
    <scope>IDENTIFICATION</scope>
</reference>
<keyword evidence="3" id="KW-0337">GPI-anchor biosynthesis</keyword>
<feature type="transmembrane region" description="Helical" evidence="9">
    <location>
        <begin position="115"/>
        <end position="135"/>
    </location>
</feature>
<dbReference type="Ensembl" id="ENSHHUT00000021804.1">
    <property type="protein sequence ID" value="ENSHHUP00000021013.1"/>
    <property type="gene ID" value="ENSHHUG00000013173.1"/>
</dbReference>
<evidence type="ECO:0000256" key="8">
    <source>
        <dbReference type="SAM" id="MobiDB-lite"/>
    </source>
</evidence>
<dbReference type="InterPro" id="IPR009580">
    <property type="entry name" value="GPI_biosynthesis_protein_Pig-F"/>
</dbReference>
<keyword evidence="6 9" id="KW-1133">Transmembrane helix</keyword>
<reference evidence="11" key="1">
    <citation type="submission" date="2018-06" db="EMBL/GenBank/DDBJ databases">
        <title>Genome assembly of Danube salmon.</title>
        <authorList>
            <person name="Macqueen D.J."/>
            <person name="Gundappa M.K."/>
        </authorList>
    </citation>
    <scope>NUCLEOTIDE SEQUENCE [LARGE SCALE GENOMIC DNA]</scope>
</reference>
<evidence type="ECO:0000256" key="9">
    <source>
        <dbReference type="SAM" id="Phobius"/>
    </source>
</evidence>